<comment type="subcellular location">
    <subcellularLocation>
        <location evidence="1">Nucleus</location>
    </subcellularLocation>
</comment>
<feature type="compositionally biased region" description="Basic and acidic residues" evidence="10">
    <location>
        <begin position="449"/>
        <end position="467"/>
    </location>
</feature>
<evidence type="ECO:0000256" key="8">
    <source>
        <dbReference type="ARBA" id="ARBA00023242"/>
    </source>
</evidence>
<evidence type="ECO:0000256" key="10">
    <source>
        <dbReference type="SAM" id="MobiDB-lite"/>
    </source>
</evidence>
<evidence type="ECO:0000256" key="3">
    <source>
        <dbReference type="ARBA" id="ARBA00022737"/>
    </source>
</evidence>
<dbReference type="InterPro" id="IPR019787">
    <property type="entry name" value="Znf_PHD-finger"/>
</dbReference>
<keyword evidence="4 9" id="KW-0863">Zinc-finger</keyword>
<dbReference type="PANTHER" id="PTHR45888">
    <property type="entry name" value="HL01030P-RELATED"/>
    <property type="match status" value="1"/>
</dbReference>
<reference evidence="13 14" key="1">
    <citation type="journal article" date="2018" name="Nat. Ecol. Evol.">
        <title>Shark genomes provide insights into elasmobranch evolution and the origin of vertebrates.</title>
        <authorList>
            <person name="Hara Y"/>
            <person name="Yamaguchi K"/>
            <person name="Onimaru K"/>
            <person name="Kadota M"/>
            <person name="Koyanagi M"/>
            <person name="Keeley SD"/>
            <person name="Tatsumi K"/>
            <person name="Tanaka K"/>
            <person name="Motone F"/>
            <person name="Kageyama Y"/>
            <person name="Nozu R"/>
            <person name="Adachi N"/>
            <person name="Nishimura O"/>
            <person name="Nakagawa R"/>
            <person name="Tanegashima C"/>
            <person name="Kiyatake I"/>
            <person name="Matsumoto R"/>
            <person name="Murakumo K"/>
            <person name="Nishida K"/>
            <person name="Terakita A"/>
            <person name="Kuratani S"/>
            <person name="Sato K"/>
            <person name="Hyodo S Kuraku.S."/>
        </authorList>
    </citation>
    <scope>NUCLEOTIDE SEQUENCE [LARGE SCALE GENOMIC DNA]</scope>
</reference>
<dbReference type="Pfam" id="PF13771">
    <property type="entry name" value="zf-HC5HC2H"/>
    <property type="match status" value="1"/>
</dbReference>
<evidence type="ECO:0000256" key="2">
    <source>
        <dbReference type="ARBA" id="ARBA00022723"/>
    </source>
</evidence>
<protein>
    <recommendedName>
        <fullName evidence="15">PHD-type domain-containing protein</fullName>
    </recommendedName>
</protein>
<keyword evidence="3" id="KW-0677">Repeat</keyword>
<dbReference type="PROSITE" id="PS50016">
    <property type="entry name" value="ZF_PHD_2"/>
    <property type="match status" value="2"/>
</dbReference>
<feature type="domain" description="PHD-type" evidence="11">
    <location>
        <begin position="284"/>
        <end position="337"/>
    </location>
</feature>
<dbReference type="GO" id="GO:0044666">
    <property type="term" value="C:MLL3/4 complex"/>
    <property type="evidence" value="ECO:0007669"/>
    <property type="project" value="TreeGrafter"/>
</dbReference>
<gene>
    <name evidence="13" type="ORF">chiPu_0019115</name>
</gene>
<evidence type="ECO:0000256" key="4">
    <source>
        <dbReference type="ARBA" id="ARBA00022771"/>
    </source>
</evidence>
<evidence type="ECO:0000259" key="11">
    <source>
        <dbReference type="PROSITE" id="PS50016"/>
    </source>
</evidence>
<dbReference type="OrthoDB" id="308383at2759"/>
<dbReference type="InterPro" id="IPR034732">
    <property type="entry name" value="EPHD"/>
</dbReference>
<evidence type="ECO:0008006" key="15">
    <source>
        <dbReference type="Google" id="ProtNLM"/>
    </source>
</evidence>
<dbReference type="EMBL" id="BEZZ01001835">
    <property type="protein sequence ID" value="GCC20553.1"/>
    <property type="molecule type" value="Genomic_DNA"/>
</dbReference>
<keyword evidence="6" id="KW-0805">Transcription regulation</keyword>
<name>A0A401RQV9_CHIPU</name>
<dbReference type="CDD" id="cd15489">
    <property type="entry name" value="PHD_SF"/>
    <property type="match status" value="1"/>
</dbReference>
<dbReference type="GO" id="GO:0003713">
    <property type="term" value="F:transcription coactivator activity"/>
    <property type="evidence" value="ECO:0007669"/>
    <property type="project" value="TreeGrafter"/>
</dbReference>
<dbReference type="FunFam" id="3.30.40.10:FF:000095">
    <property type="entry name" value="Histone-lysine N-methyltransferase 2C"/>
    <property type="match status" value="1"/>
</dbReference>
<dbReference type="PROSITE" id="PS51805">
    <property type="entry name" value="EPHD"/>
    <property type="match status" value="1"/>
</dbReference>
<organism evidence="13 14">
    <name type="scientific">Chiloscyllium punctatum</name>
    <name type="common">Brownbanded bambooshark</name>
    <name type="synonym">Hemiscyllium punctatum</name>
    <dbReference type="NCBI Taxonomy" id="137246"/>
    <lineage>
        <taxon>Eukaryota</taxon>
        <taxon>Metazoa</taxon>
        <taxon>Chordata</taxon>
        <taxon>Craniata</taxon>
        <taxon>Vertebrata</taxon>
        <taxon>Chondrichthyes</taxon>
        <taxon>Elasmobranchii</taxon>
        <taxon>Galeomorphii</taxon>
        <taxon>Galeoidea</taxon>
        <taxon>Orectolobiformes</taxon>
        <taxon>Hemiscylliidae</taxon>
        <taxon>Chiloscyllium</taxon>
    </lineage>
</organism>
<keyword evidence="5" id="KW-0862">Zinc</keyword>
<feature type="compositionally biased region" description="Polar residues" evidence="10">
    <location>
        <begin position="1"/>
        <end position="28"/>
    </location>
</feature>
<dbReference type="FunFam" id="3.30.40.10:FF:000080">
    <property type="entry name" value="Histone-lysine N-methyltransferase 2C"/>
    <property type="match status" value="1"/>
</dbReference>
<dbReference type="InterPro" id="IPR013083">
    <property type="entry name" value="Znf_RING/FYVE/PHD"/>
</dbReference>
<keyword evidence="2" id="KW-0479">Metal-binding</keyword>
<sequence>MDGMESSNEDNCTNATAMNIDSAENSSLAEDEEADPSASRGCTKREETSEHVLKEQHEEQCSLEERLCVFCNCGEQSLHGQRELKQFDPSVVSDEFGNGGANRTTKEASPTSRHTSVSGMEGLSDELVQVGFERSTTTMALFESTGHFWAHHWCAAWSNGVEQGEGQKLVNVDKAVISGISQKCEYCKRLGATIQCQMEGCLRSYHFPCAAASGSFQSMKSLTLLCSEHIDKAVEIAKDEANCGVCDAPGDLLDLLFCTSCGLHYHGACLEIAVTPVKRAGWQCPECKVCQTCRQPGADTMMLVCDACDKGYHTFCLKPAMESLPTDSWKCKNCRVCSDCGSRSAGRHPNSQWHHNYSVCEKCYWQRNRDTAACTLCGKTNEQTDATLNCQICQRWIHADCGPSSPLLSGQQYTCTMCKNPSQNSGLSLSEHAVERRLKLGSVESEKVKETEWSEKQRKNVEPEKQLNESVAGNPFQKQEGEKLAFKLGLFVNFETCLGSAVL</sequence>
<evidence type="ECO:0000256" key="5">
    <source>
        <dbReference type="ARBA" id="ARBA00022833"/>
    </source>
</evidence>
<accession>A0A401RQV9</accession>
<evidence type="ECO:0000256" key="9">
    <source>
        <dbReference type="PROSITE-ProRule" id="PRU00146"/>
    </source>
</evidence>
<comment type="caution">
    <text evidence="13">The sequence shown here is derived from an EMBL/GenBank/DDBJ whole genome shotgun (WGS) entry which is preliminary data.</text>
</comment>
<dbReference type="STRING" id="137246.A0A401RQV9"/>
<evidence type="ECO:0000313" key="14">
    <source>
        <dbReference type="Proteomes" id="UP000287033"/>
    </source>
</evidence>
<dbReference type="Pfam" id="PF00628">
    <property type="entry name" value="PHD"/>
    <property type="match status" value="2"/>
</dbReference>
<dbReference type="OMA" id="NATAMNI"/>
<feature type="domain" description="PHD-type" evidence="12">
    <location>
        <begin position="127"/>
        <end position="230"/>
    </location>
</feature>
<dbReference type="Proteomes" id="UP000287033">
    <property type="component" value="Unassembled WGS sequence"/>
</dbReference>
<evidence type="ECO:0000256" key="1">
    <source>
        <dbReference type="ARBA" id="ARBA00004123"/>
    </source>
</evidence>
<dbReference type="PANTHER" id="PTHR45888:SF2">
    <property type="entry name" value="HISTONE-LYSINE N-METHYLTRANSFERASE 2D"/>
    <property type="match status" value="1"/>
</dbReference>
<evidence type="ECO:0000256" key="7">
    <source>
        <dbReference type="ARBA" id="ARBA00023163"/>
    </source>
</evidence>
<dbReference type="InterPro" id="IPR011011">
    <property type="entry name" value="Znf_FYVE_PHD"/>
</dbReference>
<feature type="region of interest" description="Disordered" evidence="10">
    <location>
        <begin position="449"/>
        <end position="474"/>
    </location>
</feature>
<evidence type="ECO:0000259" key="12">
    <source>
        <dbReference type="PROSITE" id="PS51805"/>
    </source>
</evidence>
<proteinExistence type="predicted"/>
<evidence type="ECO:0000313" key="13">
    <source>
        <dbReference type="EMBL" id="GCC20553.1"/>
    </source>
</evidence>
<dbReference type="SUPFAM" id="SSF57903">
    <property type="entry name" value="FYVE/PHD zinc finger"/>
    <property type="match status" value="3"/>
</dbReference>
<dbReference type="CDD" id="cd15509">
    <property type="entry name" value="PHD1_KMT2C_like"/>
    <property type="match status" value="1"/>
</dbReference>
<dbReference type="AlphaFoldDB" id="A0A401RQV9"/>
<dbReference type="GO" id="GO:0045944">
    <property type="term" value="P:positive regulation of transcription by RNA polymerase II"/>
    <property type="evidence" value="ECO:0007669"/>
    <property type="project" value="TreeGrafter"/>
</dbReference>
<dbReference type="Gene3D" id="3.30.40.10">
    <property type="entry name" value="Zinc/RING finger domain, C3HC4 (zinc finger)"/>
    <property type="match status" value="3"/>
</dbReference>
<feature type="region of interest" description="Disordered" evidence="10">
    <location>
        <begin position="97"/>
        <end position="118"/>
    </location>
</feature>
<feature type="compositionally biased region" description="Polar residues" evidence="10">
    <location>
        <begin position="101"/>
        <end position="118"/>
    </location>
</feature>
<dbReference type="InterPro" id="IPR001965">
    <property type="entry name" value="Znf_PHD"/>
</dbReference>
<feature type="domain" description="PHD-type" evidence="11">
    <location>
        <begin position="371"/>
        <end position="421"/>
    </location>
</feature>
<keyword evidence="14" id="KW-1185">Reference proteome</keyword>
<keyword evidence="7" id="KW-0804">Transcription</keyword>
<evidence type="ECO:0000256" key="6">
    <source>
        <dbReference type="ARBA" id="ARBA00023015"/>
    </source>
</evidence>
<dbReference type="SMART" id="SM00249">
    <property type="entry name" value="PHD"/>
    <property type="match status" value="4"/>
</dbReference>
<dbReference type="GO" id="GO:0042800">
    <property type="term" value="F:histone H3K4 methyltransferase activity"/>
    <property type="evidence" value="ECO:0007669"/>
    <property type="project" value="TreeGrafter"/>
</dbReference>
<dbReference type="GO" id="GO:0008270">
    <property type="term" value="F:zinc ion binding"/>
    <property type="evidence" value="ECO:0007669"/>
    <property type="project" value="UniProtKB-KW"/>
</dbReference>
<keyword evidence="8" id="KW-0539">Nucleus</keyword>
<feature type="region of interest" description="Disordered" evidence="10">
    <location>
        <begin position="1"/>
        <end position="51"/>
    </location>
</feature>